<dbReference type="InterPro" id="IPR037939">
    <property type="entry name" value="CRADD"/>
</dbReference>
<sequence length="277" mass="31693">MEHLERGPMTGKDMARMKKCKPRLIAGISRPGPLMDHLDSHGVFLPEDKQMIDVERLPIDKVRKIIDILMENCCGSFSAFVECLRETHHFNLADLLENCLEIQTSLQRPNDRTNLQACINEPVHRQNDRTNLQACIGEPVPRPTDSTYLKTYPDQLLHAASQTITVPLVKDFHPKECGRMPEREYQKIQSNFEFLLKELNPGPLCIKLFEMGVFDEDDKDIIERTPGRKEKCDKLLMILLECGINAFNRFLTALSATGHGRARTVLELKEIRVTQVS</sequence>
<feature type="domain" description="CARD" evidence="1">
    <location>
        <begin position="9"/>
        <end position="99"/>
    </location>
</feature>
<dbReference type="InterPro" id="IPR001315">
    <property type="entry name" value="CARD"/>
</dbReference>
<accession>A0AAN8K1U3</accession>
<feature type="domain" description="CARD" evidence="1">
    <location>
        <begin position="180"/>
        <end position="269"/>
    </location>
</feature>
<keyword evidence="3" id="KW-1185">Reference proteome</keyword>
<evidence type="ECO:0000313" key="3">
    <source>
        <dbReference type="Proteomes" id="UP001347796"/>
    </source>
</evidence>
<dbReference type="Proteomes" id="UP001347796">
    <property type="component" value="Unassembled WGS sequence"/>
</dbReference>
<dbReference type="GO" id="GO:0002020">
    <property type="term" value="F:protease binding"/>
    <property type="evidence" value="ECO:0007669"/>
    <property type="project" value="InterPro"/>
</dbReference>
<dbReference type="GO" id="GO:0042981">
    <property type="term" value="P:regulation of apoptotic process"/>
    <property type="evidence" value="ECO:0007669"/>
    <property type="project" value="InterPro"/>
</dbReference>
<dbReference type="CDD" id="cd01671">
    <property type="entry name" value="CARD"/>
    <property type="match status" value="2"/>
</dbReference>
<dbReference type="Pfam" id="PF00619">
    <property type="entry name" value="CARD"/>
    <property type="match status" value="1"/>
</dbReference>
<gene>
    <name evidence="2" type="ORF">SNE40_006088</name>
</gene>
<dbReference type="GO" id="GO:0070513">
    <property type="term" value="F:death domain binding"/>
    <property type="evidence" value="ECO:0007669"/>
    <property type="project" value="InterPro"/>
</dbReference>
<dbReference type="SMART" id="SM00114">
    <property type="entry name" value="CARD"/>
    <property type="match status" value="2"/>
</dbReference>
<reference evidence="2 3" key="1">
    <citation type="submission" date="2024-01" db="EMBL/GenBank/DDBJ databases">
        <title>The genome of the rayed Mediterranean limpet Patella caerulea (Linnaeus, 1758).</title>
        <authorList>
            <person name="Anh-Thu Weber A."/>
            <person name="Halstead-Nussloch G."/>
        </authorList>
    </citation>
    <scope>NUCLEOTIDE SEQUENCE [LARGE SCALE GENOMIC DNA]</scope>
    <source>
        <strain evidence="2">AATW-2023a</strain>
        <tissue evidence="2">Whole specimen</tissue>
    </source>
</reference>
<organism evidence="2 3">
    <name type="scientific">Patella caerulea</name>
    <name type="common">Rayed Mediterranean limpet</name>
    <dbReference type="NCBI Taxonomy" id="87958"/>
    <lineage>
        <taxon>Eukaryota</taxon>
        <taxon>Metazoa</taxon>
        <taxon>Spiralia</taxon>
        <taxon>Lophotrochozoa</taxon>
        <taxon>Mollusca</taxon>
        <taxon>Gastropoda</taxon>
        <taxon>Patellogastropoda</taxon>
        <taxon>Patelloidea</taxon>
        <taxon>Patellidae</taxon>
        <taxon>Patella</taxon>
    </lineage>
</organism>
<evidence type="ECO:0000259" key="1">
    <source>
        <dbReference type="PROSITE" id="PS50209"/>
    </source>
</evidence>
<evidence type="ECO:0000313" key="2">
    <source>
        <dbReference type="EMBL" id="KAK6186817.1"/>
    </source>
</evidence>
<dbReference type="SUPFAM" id="SSF47986">
    <property type="entry name" value="DEATH domain"/>
    <property type="match status" value="2"/>
</dbReference>
<dbReference type="Gene3D" id="1.10.533.10">
    <property type="entry name" value="Death Domain, Fas"/>
    <property type="match status" value="2"/>
</dbReference>
<name>A0AAN8K1U3_PATCE</name>
<dbReference type="EMBL" id="JAZGQO010000005">
    <property type="protein sequence ID" value="KAK6186817.1"/>
    <property type="molecule type" value="Genomic_DNA"/>
</dbReference>
<protein>
    <recommendedName>
        <fullName evidence="1">CARD domain-containing protein</fullName>
    </recommendedName>
</protein>
<proteinExistence type="predicted"/>
<dbReference type="PROSITE" id="PS50209">
    <property type="entry name" value="CARD"/>
    <property type="match status" value="2"/>
</dbReference>
<dbReference type="AlphaFoldDB" id="A0AAN8K1U3"/>
<dbReference type="InterPro" id="IPR011029">
    <property type="entry name" value="DEATH-like_dom_sf"/>
</dbReference>
<dbReference type="PANTHER" id="PTHR15034">
    <property type="entry name" value="DEATH DOMAIN-CONTAINING PROTEIN CRADD"/>
    <property type="match status" value="1"/>
</dbReference>
<comment type="caution">
    <text evidence="2">The sequence shown here is derived from an EMBL/GenBank/DDBJ whole genome shotgun (WGS) entry which is preliminary data.</text>
</comment>
<dbReference type="PANTHER" id="PTHR15034:SF5">
    <property type="entry name" value="DEATH DOMAIN-CONTAINING PROTEIN CRADD"/>
    <property type="match status" value="1"/>
</dbReference>